<protein>
    <submittedName>
        <fullName evidence="2">GNAT family N-acetyltransferase</fullName>
        <ecNumber evidence="2">2.3.-.-</ecNumber>
    </submittedName>
</protein>
<dbReference type="InterPro" id="IPR051531">
    <property type="entry name" value="N-acetyltransferase"/>
</dbReference>
<dbReference type="RefSeq" id="WP_343975067.1">
    <property type="nucleotide sequence ID" value="NZ_BAAAJG010000008.1"/>
</dbReference>
<reference evidence="3" key="1">
    <citation type="journal article" date="2019" name="Int. J. Syst. Evol. Microbiol.">
        <title>The Global Catalogue of Microorganisms (GCM) 10K type strain sequencing project: providing services to taxonomists for standard genome sequencing and annotation.</title>
        <authorList>
            <consortium name="The Broad Institute Genomics Platform"/>
            <consortium name="The Broad Institute Genome Sequencing Center for Infectious Disease"/>
            <person name="Wu L."/>
            <person name="Ma J."/>
        </authorList>
    </citation>
    <scope>NUCLEOTIDE SEQUENCE [LARGE SCALE GENOMIC DNA]</scope>
    <source>
        <strain evidence="3">JCM 12165</strain>
    </source>
</reference>
<evidence type="ECO:0000313" key="3">
    <source>
        <dbReference type="Proteomes" id="UP001597145"/>
    </source>
</evidence>
<proteinExistence type="predicted"/>
<gene>
    <name evidence="2" type="ORF">ACFSCY_06685</name>
</gene>
<keyword evidence="2" id="KW-0808">Transferase</keyword>
<evidence type="ECO:0000313" key="2">
    <source>
        <dbReference type="EMBL" id="MFD1529121.1"/>
    </source>
</evidence>
<dbReference type="SUPFAM" id="SSF55729">
    <property type="entry name" value="Acyl-CoA N-acyltransferases (Nat)"/>
    <property type="match status" value="1"/>
</dbReference>
<keyword evidence="2" id="KW-0012">Acyltransferase</keyword>
<dbReference type="PANTHER" id="PTHR43792:SF1">
    <property type="entry name" value="N-ACETYLTRANSFERASE DOMAIN-CONTAINING PROTEIN"/>
    <property type="match status" value="1"/>
</dbReference>
<evidence type="ECO:0000259" key="1">
    <source>
        <dbReference type="PROSITE" id="PS51186"/>
    </source>
</evidence>
<dbReference type="PANTHER" id="PTHR43792">
    <property type="entry name" value="GNAT FAMILY, PUTATIVE (AFU_ORTHOLOGUE AFUA_3G00765)-RELATED-RELATED"/>
    <property type="match status" value="1"/>
</dbReference>
<dbReference type="Gene3D" id="3.40.630.30">
    <property type="match status" value="1"/>
</dbReference>
<dbReference type="InterPro" id="IPR000182">
    <property type="entry name" value="GNAT_dom"/>
</dbReference>
<dbReference type="InterPro" id="IPR016181">
    <property type="entry name" value="Acyl_CoA_acyltransferase"/>
</dbReference>
<sequence>MAEILRTERLVIREWADDDAAAALAVYGRAEVARWLSPAVDRVMGEEAMRAQLRHWAEATREGQGGLGHWAVALRETGAVVGGASLHLLPVEEQDVEIGWQLAPEHWGKGYAVEAGRHLVERAFGLDIDEVFALVRPNNARGEATARRLGMTWVGETDKYYGLRLNVFRIRPSDAPIRLHRPPG</sequence>
<dbReference type="Pfam" id="PF13302">
    <property type="entry name" value="Acetyltransf_3"/>
    <property type="match status" value="1"/>
</dbReference>
<dbReference type="EC" id="2.3.-.-" evidence="2"/>
<keyword evidence="3" id="KW-1185">Reference proteome</keyword>
<dbReference type="PROSITE" id="PS51186">
    <property type="entry name" value="GNAT"/>
    <property type="match status" value="1"/>
</dbReference>
<feature type="domain" description="N-acetyltransferase" evidence="1">
    <location>
        <begin position="10"/>
        <end position="170"/>
    </location>
</feature>
<name>A0ABW4FHC5_9PSEU</name>
<dbReference type="Proteomes" id="UP001597145">
    <property type="component" value="Unassembled WGS sequence"/>
</dbReference>
<dbReference type="EMBL" id="JBHUCP010000004">
    <property type="protein sequence ID" value="MFD1529121.1"/>
    <property type="molecule type" value="Genomic_DNA"/>
</dbReference>
<accession>A0ABW4FHC5</accession>
<organism evidence="2 3">
    <name type="scientific">Pseudonocardia aurantiaca</name>
    <dbReference type="NCBI Taxonomy" id="75290"/>
    <lineage>
        <taxon>Bacteria</taxon>
        <taxon>Bacillati</taxon>
        <taxon>Actinomycetota</taxon>
        <taxon>Actinomycetes</taxon>
        <taxon>Pseudonocardiales</taxon>
        <taxon>Pseudonocardiaceae</taxon>
        <taxon>Pseudonocardia</taxon>
    </lineage>
</organism>
<dbReference type="GO" id="GO:0016746">
    <property type="term" value="F:acyltransferase activity"/>
    <property type="evidence" value="ECO:0007669"/>
    <property type="project" value="UniProtKB-KW"/>
</dbReference>
<comment type="caution">
    <text evidence="2">The sequence shown here is derived from an EMBL/GenBank/DDBJ whole genome shotgun (WGS) entry which is preliminary data.</text>
</comment>